<sequence>MARTRSQNPLGIQSPLQQLSNARVARPRQAPPSPQGPIYLPGIQFFYDPNVGRYDDDISLLSLNGSVRAPSDGSAGAGPPSVASDGVVYHENEEDDDDIKIVREVVVISDDEENDNEMSELELREEIVAAVPSSDADPDRTISLSPSSHPNTPSNHSNSKSDPDRTNSESASPPLHPAYEDEEDDGIVDFQQDDLPLYNNPAPSHFERVYRGVRTIWNVDEWAEQGERVLAEEAAERARETLQGRRWANVGGRSRLSRRRAWRRRQSGAEPRERMNGSFA</sequence>
<feature type="region of interest" description="Disordered" evidence="1">
    <location>
        <begin position="110"/>
        <end position="203"/>
    </location>
</feature>
<feature type="compositionally biased region" description="Polar residues" evidence="1">
    <location>
        <begin position="1"/>
        <end position="21"/>
    </location>
</feature>
<dbReference type="AlphaFoldDB" id="A0A1E1KII6"/>
<feature type="compositionally biased region" description="Acidic residues" evidence="1">
    <location>
        <begin position="110"/>
        <end position="120"/>
    </location>
</feature>
<feature type="compositionally biased region" description="Low complexity" evidence="1">
    <location>
        <begin position="143"/>
        <end position="158"/>
    </location>
</feature>
<dbReference type="EMBL" id="FJUX01000033">
    <property type="protein sequence ID" value="CZS97781.1"/>
    <property type="molecule type" value="Genomic_DNA"/>
</dbReference>
<feature type="region of interest" description="Disordered" evidence="1">
    <location>
        <begin position="64"/>
        <end position="85"/>
    </location>
</feature>
<evidence type="ECO:0000313" key="2">
    <source>
        <dbReference type="EMBL" id="CZS97781.1"/>
    </source>
</evidence>
<gene>
    <name evidence="2" type="ORF">RAG0_06698</name>
</gene>
<dbReference type="OrthoDB" id="3563206at2759"/>
<evidence type="ECO:0000256" key="1">
    <source>
        <dbReference type="SAM" id="MobiDB-lite"/>
    </source>
</evidence>
<feature type="compositionally biased region" description="Basic and acidic residues" evidence="1">
    <location>
        <begin position="270"/>
        <end position="280"/>
    </location>
</feature>
<reference evidence="3" key="1">
    <citation type="submission" date="2016-03" db="EMBL/GenBank/DDBJ databases">
        <authorList>
            <person name="Guldener U."/>
        </authorList>
    </citation>
    <scope>NUCLEOTIDE SEQUENCE [LARGE SCALE GENOMIC DNA]</scope>
    <source>
        <strain evidence="3">04CH-RAC-A.6.1</strain>
    </source>
</reference>
<accession>A0A1E1KII6</accession>
<feature type="region of interest" description="Disordered" evidence="1">
    <location>
        <begin position="258"/>
        <end position="280"/>
    </location>
</feature>
<dbReference type="Proteomes" id="UP000178912">
    <property type="component" value="Unassembled WGS sequence"/>
</dbReference>
<organism evidence="2 3">
    <name type="scientific">Rhynchosporium agropyri</name>
    <dbReference type="NCBI Taxonomy" id="914238"/>
    <lineage>
        <taxon>Eukaryota</taxon>
        <taxon>Fungi</taxon>
        <taxon>Dikarya</taxon>
        <taxon>Ascomycota</taxon>
        <taxon>Pezizomycotina</taxon>
        <taxon>Leotiomycetes</taxon>
        <taxon>Helotiales</taxon>
        <taxon>Ploettnerulaceae</taxon>
        <taxon>Rhynchosporium</taxon>
    </lineage>
</organism>
<keyword evidence="3" id="KW-1185">Reference proteome</keyword>
<evidence type="ECO:0000313" key="3">
    <source>
        <dbReference type="Proteomes" id="UP000178912"/>
    </source>
</evidence>
<protein>
    <submittedName>
        <fullName evidence="2">Uncharacterized protein</fullName>
    </submittedName>
</protein>
<feature type="region of interest" description="Disordered" evidence="1">
    <location>
        <begin position="1"/>
        <end position="41"/>
    </location>
</feature>
<name>A0A1E1KII6_9HELO</name>
<proteinExistence type="predicted"/>